<comment type="subcellular location">
    <subcellularLocation>
        <location evidence="6">Cell membrane</location>
        <topology evidence="6">Multi-pass membrane protein</topology>
    </subcellularLocation>
    <subcellularLocation>
        <location evidence="1">Membrane</location>
        <topology evidence="1">Multi-pass membrane protein</topology>
    </subcellularLocation>
</comment>
<dbReference type="PROSITE" id="PS50928">
    <property type="entry name" value="ABC_TM1"/>
    <property type="match status" value="1"/>
</dbReference>
<sequence>MTMVMRRVGQSATYTLLVFFSLIFLIPIYVLLTTSFKPNSEVDIAHMWALPHHFSLASYSAAWAQLGPNLGNSFYLAIIATVLSSVIGAFNGYALSKWKFPGSNVVFPVILFGMFIPYQSILIPLLKFIQAIHLYNTIPGLILTNTVYGLPITTLIFRNFYAGIPDDLIESAQIDGNGYWGVFMRIMLPLAIPGFVVTGIWQFTSIWNEFLFAVSLTSPPHQPVTVALQNLSGSDVVQWNVQMAGAVLTALPTLIVYILLGRYFIRGLLAGSVKG</sequence>
<keyword evidence="5 6" id="KW-0472">Membrane</keyword>
<dbReference type="InterPro" id="IPR000515">
    <property type="entry name" value="MetI-like"/>
</dbReference>
<dbReference type="AlphaFoldDB" id="A0A4V3HF27"/>
<evidence type="ECO:0000256" key="5">
    <source>
        <dbReference type="ARBA" id="ARBA00023136"/>
    </source>
</evidence>
<organism evidence="8 9">
    <name type="scientific">Alicyclobacillus sacchari</name>
    <dbReference type="NCBI Taxonomy" id="392010"/>
    <lineage>
        <taxon>Bacteria</taxon>
        <taxon>Bacillati</taxon>
        <taxon>Bacillota</taxon>
        <taxon>Bacilli</taxon>
        <taxon>Bacillales</taxon>
        <taxon>Alicyclobacillaceae</taxon>
        <taxon>Alicyclobacillus</taxon>
    </lineage>
</organism>
<gene>
    <name evidence="8" type="ORF">C7445_101251</name>
</gene>
<evidence type="ECO:0000256" key="2">
    <source>
        <dbReference type="ARBA" id="ARBA00022448"/>
    </source>
</evidence>
<feature type="transmembrane region" description="Helical" evidence="6">
    <location>
        <begin position="182"/>
        <end position="203"/>
    </location>
</feature>
<feature type="transmembrane region" description="Helical" evidence="6">
    <location>
        <begin position="12"/>
        <end position="32"/>
    </location>
</feature>
<dbReference type="InterPro" id="IPR035906">
    <property type="entry name" value="MetI-like_sf"/>
</dbReference>
<feature type="transmembrane region" description="Helical" evidence="6">
    <location>
        <begin position="138"/>
        <end position="161"/>
    </location>
</feature>
<dbReference type="EMBL" id="SORF01000001">
    <property type="protein sequence ID" value="TDY51251.1"/>
    <property type="molecule type" value="Genomic_DNA"/>
</dbReference>
<reference evidence="8 9" key="1">
    <citation type="submission" date="2019-03" db="EMBL/GenBank/DDBJ databases">
        <title>Genomic Encyclopedia of Type Strains, Phase IV (KMG-IV): sequencing the most valuable type-strain genomes for metagenomic binning, comparative biology and taxonomic classification.</title>
        <authorList>
            <person name="Goeker M."/>
        </authorList>
    </citation>
    <scope>NUCLEOTIDE SEQUENCE [LARGE SCALE GENOMIC DNA]</scope>
    <source>
        <strain evidence="8 9">DSM 17974</strain>
    </source>
</reference>
<dbReference type="Gene3D" id="1.10.3720.10">
    <property type="entry name" value="MetI-like"/>
    <property type="match status" value="1"/>
</dbReference>
<evidence type="ECO:0000256" key="3">
    <source>
        <dbReference type="ARBA" id="ARBA00022692"/>
    </source>
</evidence>
<dbReference type="Proteomes" id="UP000294581">
    <property type="component" value="Unassembled WGS sequence"/>
</dbReference>
<dbReference type="PANTHER" id="PTHR43879">
    <property type="entry name" value="ABC TRANSPORTER PERMEASE PROTEIN"/>
    <property type="match status" value="1"/>
</dbReference>
<evidence type="ECO:0000313" key="8">
    <source>
        <dbReference type="EMBL" id="TDY51251.1"/>
    </source>
</evidence>
<comment type="caution">
    <text evidence="8">The sequence shown here is derived from an EMBL/GenBank/DDBJ whole genome shotgun (WGS) entry which is preliminary data.</text>
</comment>
<dbReference type="GO" id="GO:0005886">
    <property type="term" value="C:plasma membrane"/>
    <property type="evidence" value="ECO:0007669"/>
    <property type="project" value="UniProtKB-SubCell"/>
</dbReference>
<proteinExistence type="inferred from homology"/>
<dbReference type="GO" id="GO:0055085">
    <property type="term" value="P:transmembrane transport"/>
    <property type="evidence" value="ECO:0007669"/>
    <property type="project" value="InterPro"/>
</dbReference>
<accession>A0A4V3HF27</accession>
<evidence type="ECO:0000256" key="6">
    <source>
        <dbReference type="RuleBase" id="RU363032"/>
    </source>
</evidence>
<evidence type="ECO:0000256" key="4">
    <source>
        <dbReference type="ARBA" id="ARBA00022989"/>
    </source>
</evidence>
<evidence type="ECO:0000259" key="7">
    <source>
        <dbReference type="PROSITE" id="PS50928"/>
    </source>
</evidence>
<feature type="transmembrane region" description="Helical" evidence="6">
    <location>
        <begin position="239"/>
        <end position="260"/>
    </location>
</feature>
<feature type="domain" description="ABC transmembrane type-1" evidence="7">
    <location>
        <begin position="70"/>
        <end position="260"/>
    </location>
</feature>
<dbReference type="SUPFAM" id="SSF161098">
    <property type="entry name" value="MetI-like"/>
    <property type="match status" value="1"/>
</dbReference>
<keyword evidence="9" id="KW-1185">Reference proteome</keyword>
<evidence type="ECO:0000313" key="9">
    <source>
        <dbReference type="Proteomes" id="UP000294581"/>
    </source>
</evidence>
<dbReference type="PANTHER" id="PTHR43879:SF1">
    <property type="entry name" value="GLUCOSE IMPORT SYSTEM PERMEASE PROTEIN GLCU"/>
    <property type="match status" value="1"/>
</dbReference>
<evidence type="ECO:0000256" key="1">
    <source>
        <dbReference type="ARBA" id="ARBA00004141"/>
    </source>
</evidence>
<feature type="transmembrane region" description="Helical" evidence="6">
    <location>
        <begin position="105"/>
        <end position="126"/>
    </location>
</feature>
<comment type="similarity">
    <text evidence="6">Belongs to the binding-protein-dependent transport system permease family.</text>
</comment>
<keyword evidence="3 6" id="KW-0812">Transmembrane</keyword>
<keyword evidence="4 6" id="KW-1133">Transmembrane helix</keyword>
<protein>
    <submittedName>
        <fullName evidence="8">Carbohydrate ABC transporter membrane protein 2 (CUT1 family)</fullName>
    </submittedName>
</protein>
<feature type="transmembrane region" description="Helical" evidence="6">
    <location>
        <begin position="74"/>
        <end position="93"/>
    </location>
</feature>
<keyword evidence="2 6" id="KW-0813">Transport</keyword>
<name>A0A4V3HF27_9BACL</name>
<dbReference type="Pfam" id="PF00528">
    <property type="entry name" value="BPD_transp_1"/>
    <property type="match status" value="1"/>
</dbReference>
<dbReference type="CDD" id="cd06261">
    <property type="entry name" value="TM_PBP2"/>
    <property type="match status" value="1"/>
</dbReference>